<dbReference type="Proteomes" id="UP001159427">
    <property type="component" value="Unassembled WGS sequence"/>
</dbReference>
<organism evidence="11 12">
    <name type="scientific">Porites evermanni</name>
    <dbReference type="NCBI Taxonomy" id="104178"/>
    <lineage>
        <taxon>Eukaryota</taxon>
        <taxon>Metazoa</taxon>
        <taxon>Cnidaria</taxon>
        <taxon>Anthozoa</taxon>
        <taxon>Hexacorallia</taxon>
        <taxon>Scleractinia</taxon>
        <taxon>Fungiina</taxon>
        <taxon>Poritidae</taxon>
        <taxon>Porites</taxon>
    </lineage>
</organism>
<keyword evidence="10" id="KW-0732">Signal</keyword>
<keyword evidence="4" id="KW-0548">Nucleotidyltransferase</keyword>
<evidence type="ECO:0000256" key="4">
    <source>
        <dbReference type="ARBA" id="ARBA00022695"/>
    </source>
</evidence>
<dbReference type="InterPro" id="IPR003846">
    <property type="entry name" value="SelO"/>
</dbReference>
<evidence type="ECO:0000313" key="11">
    <source>
        <dbReference type="EMBL" id="CAH3015255.1"/>
    </source>
</evidence>
<dbReference type="HAMAP" id="MF_00692">
    <property type="entry name" value="SelO"/>
    <property type="match status" value="1"/>
</dbReference>
<evidence type="ECO:0000256" key="6">
    <source>
        <dbReference type="ARBA" id="ARBA00022741"/>
    </source>
</evidence>
<name>A0ABN8LHY2_9CNID</name>
<keyword evidence="7" id="KW-0067">ATP-binding</keyword>
<keyword evidence="3" id="KW-0808">Transferase</keyword>
<keyword evidence="12" id="KW-1185">Reference proteome</keyword>
<evidence type="ECO:0000256" key="3">
    <source>
        <dbReference type="ARBA" id="ARBA00022679"/>
    </source>
</evidence>
<feature type="chain" id="PRO_5046930003" description="Selenoprotein O" evidence="10">
    <location>
        <begin position="22"/>
        <end position="583"/>
    </location>
</feature>
<gene>
    <name evidence="11" type="ORF">PEVE_00014572</name>
</gene>
<comment type="caution">
    <text evidence="11">The sequence shown here is derived from an EMBL/GenBank/DDBJ whole genome shotgun (WGS) entry which is preliminary data.</text>
</comment>
<protein>
    <recommendedName>
        <fullName evidence="9">Selenoprotein O</fullName>
    </recommendedName>
</protein>
<evidence type="ECO:0000256" key="8">
    <source>
        <dbReference type="ARBA" id="ARBA00022842"/>
    </source>
</evidence>
<dbReference type="EMBL" id="CALNXI010000021">
    <property type="protein sequence ID" value="CAH3015255.1"/>
    <property type="molecule type" value="Genomic_DNA"/>
</dbReference>
<keyword evidence="6" id="KW-0547">Nucleotide-binding</keyword>
<keyword evidence="5" id="KW-0479">Metal-binding</keyword>
<evidence type="ECO:0000256" key="7">
    <source>
        <dbReference type="ARBA" id="ARBA00022840"/>
    </source>
</evidence>
<dbReference type="PANTHER" id="PTHR12153">
    <property type="entry name" value="SELENOPROTEIN O"/>
    <property type="match status" value="1"/>
</dbReference>
<evidence type="ECO:0000256" key="9">
    <source>
        <dbReference type="ARBA" id="ARBA00031547"/>
    </source>
</evidence>
<reference evidence="11 12" key="1">
    <citation type="submission" date="2022-05" db="EMBL/GenBank/DDBJ databases">
        <authorList>
            <consortium name="Genoscope - CEA"/>
            <person name="William W."/>
        </authorList>
    </citation>
    <scope>NUCLEOTIDE SEQUENCE [LARGE SCALE GENOMIC DNA]</scope>
</reference>
<evidence type="ECO:0000256" key="10">
    <source>
        <dbReference type="SAM" id="SignalP"/>
    </source>
</evidence>
<accession>A0ABN8LHY2</accession>
<dbReference type="PANTHER" id="PTHR12153:SF18">
    <property type="entry name" value="SELENOPROTEIN O"/>
    <property type="match status" value="1"/>
</dbReference>
<feature type="signal peptide" evidence="10">
    <location>
        <begin position="1"/>
        <end position="21"/>
    </location>
</feature>
<evidence type="ECO:0000256" key="2">
    <source>
        <dbReference type="ARBA" id="ARBA00009747"/>
    </source>
</evidence>
<sequence length="583" mass="67076">MADDFFILGTLFVILLPQASISSIQHEKLWKRYCISQGNYSVCRNSYTQLNQQICRITDVLNFENWGFIPISVLRQTFPVDQETKNFVRQVHNVVFSTVQPVPFRHKPSLVAISSHVLTEILDLRTAAASESSAFLEFVAGNLILPNSALLSHRYGGHQFGEWADQLGDGRAVLLGEYINRKGEKWELQLKGSGKTPYSRHGDGRAVLRSSVREFLASEAMFHLGVPTSRAASIVVSEDRVWRDQFYDGHPMREKAAIVLRLAKSWFRIGSLEILASNGEEDLLRKVVDFVIEEHFPELSKKTDKYLEFFSKVVSMTAELIAKWQGVGFAHGVCNTDNFSLLSITIDYGPFGFMDEFNPDFVPNTSDEERRYSYKNQPNVGFFNLEKLLQAMKPLLEDYSAGEKILLSYVDFYNERFLDIFRQKLGLLNVVDSDEKLIHSLLWLMSTSRADFTMTFRELSEISIQDLIANRLPFESWALKNLSKHKNWRGWLARYSERLQLNGDLDSENKRRQRMLKINPRYVLRNWMAQSAIQKAEENDFSEVRLLLEVLTRPFNKQVVAEDRGYSSQPPLWASQLRVSCSS</sequence>
<comment type="similarity">
    <text evidence="2">Belongs to the SELO family.</text>
</comment>
<evidence type="ECO:0000313" key="12">
    <source>
        <dbReference type="Proteomes" id="UP001159427"/>
    </source>
</evidence>
<evidence type="ECO:0000256" key="1">
    <source>
        <dbReference type="ARBA" id="ARBA00001946"/>
    </source>
</evidence>
<dbReference type="Pfam" id="PF02696">
    <property type="entry name" value="SelO"/>
    <property type="match status" value="1"/>
</dbReference>
<comment type="cofactor">
    <cofactor evidence="1">
        <name>Mg(2+)</name>
        <dbReference type="ChEBI" id="CHEBI:18420"/>
    </cofactor>
</comment>
<evidence type="ECO:0000256" key="5">
    <source>
        <dbReference type="ARBA" id="ARBA00022723"/>
    </source>
</evidence>
<proteinExistence type="inferred from homology"/>
<keyword evidence="8" id="KW-0460">Magnesium</keyword>
<dbReference type="NCBIfam" id="NF000658">
    <property type="entry name" value="PRK00029.1"/>
    <property type="match status" value="1"/>
</dbReference>